<dbReference type="OrthoDB" id="10248520at2759"/>
<keyword evidence="5" id="KW-0963">Cytoplasm</keyword>
<dbReference type="Gene3D" id="1.10.560.10">
    <property type="entry name" value="GroEL-like equatorial domain"/>
    <property type="match status" value="1"/>
</dbReference>
<evidence type="ECO:0000256" key="4">
    <source>
        <dbReference type="ARBA" id="ARBA00014424"/>
    </source>
</evidence>
<keyword evidence="6 10" id="KW-0547">Nucleotide-binding</keyword>
<name>A0A438NH68_EXOME</name>
<dbReference type="InterPro" id="IPR002194">
    <property type="entry name" value="Chaperonin_TCP-1_CS"/>
</dbReference>
<evidence type="ECO:0000256" key="7">
    <source>
        <dbReference type="ARBA" id="ARBA00022840"/>
    </source>
</evidence>
<accession>A0A438NH68</accession>
<dbReference type="SUPFAM" id="SSF52029">
    <property type="entry name" value="GroEL apical domain-like"/>
    <property type="match status" value="1"/>
</dbReference>
<dbReference type="InterPro" id="IPR053374">
    <property type="entry name" value="TCP-1_chaperonin"/>
</dbReference>
<evidence type="ECO:0000313" key="12">
    <source>
        <dbReference type="Proteomes" id="UP000288859"/>
    </source>
</evidence>
<protein>
    <recommendedName>
        <fullName evidence="4">T-complex protein 1 subunit alpha</fullName>
    </recommendedName>
    <alternativeName>
        <fullName evidence="9">CCT-alpha</fullName>
    </alternativeName>
</protein>
<dbReference type="NCBIfam" id="TIGR02340">
    <property type="entry name" value="chap_CCT_alpha"/>
    <property type="match status" value="1"/>
</dbReference>
<sequence length="567" mass="61828">MAGIFEGPRNAGTLFLGGTKVSGSDIRDQNVLATQAIANVVKSSFGPSGLDKMMVDDIGDVTVTNDGATILSLLDVEHPAGKILVDLAQQQDKEVGDGTTSVVLIAAELLRRANELMKNKIHPTVIITGYRLALREAVKYMQENIATKVETLGRESLINIAKTSMSSKIIGADADFFSNMVVDAMQSVKSVNIQRNETKYPVKAVNILKAHGKSATESILVKGYALNCTVASQAMKTRITDAKIACLDMNLQKERMKLGVQITVEDPQQLEKIRERESGIILERVDMILKAGANVVLTTKGIDDLVLKMFVERGAMAVRRCKKEDLRRIAKATGATLVSSLSDLNGDEKFEKESLGYAEEVVQERISDDECILVKGTKAFSSASIILRGSNEYQLDEMERSVHDSLSAVKRTLESGSIVPGGGAVETALHIYLEEFAMTVSSREQLAIGEFSQSLLVVPKTLAVNAAKDSSDLVAQLRFRHALSQRVQDGDANEREKDIAKKRQYKNYGLDLMRGKVVDVVKMGVLEPSISKVKQLKSAVEACIAIMRIDTLIKLDPPEPQDDGHGH</sequence>
<dbReference type="PROSITE" id="PS00751">
    <property type="entry name" value="TCP1_2"/>
    <property type="match status" value="1"/>
</dbReference>
<comment type="subcellular location">
    <subcellularLocation>
        <location evidence="1">Cytoplasm</location>
    </subcellularLocation>
</comment>
<dbReference type="VEuPathDB" id="FungiDB:PV10_04652"/>
<dbReference type="PROSITE" id="PS00750">
    <property type="entry name" value="TCP1_1"/>
    <property type="match status" value="1"/>
</dbReference>
<gene>
    <name evidence="11" type="ORF">B0A52_01345</name>
</gene>
<evidence type="ECO:0000256" key="5">
    <source>
        <dbReference type="ARBA" id="ARBA00022490"/>
    </source>
</evidence>
<evidence type="ECO:0000256" key="10">
    <source>
        <dbReference type="RuleBase" id="RU004187"/>
    </source>
</evidence>
<organism evidence="11 12">
    <name type="scientific">Exophiala mesophila</name>
    <name type="common">Black yeast-like fungus</name>
    <dbReference type="NCBI Taxonomy" id="212818"/>
    <lineage>
        <taxon>Eukaryota</taxon>
        <taxon>Fungi</taxon>
        <taxon>Dikarya</taxon>
        <taxon>Ascomycota</taxon>
        <taxon>Pezizomycotina</taxon>
        <taxon>Eurotiomycetes</taxon>
        <taxon>Chaetothyriomycetidae</taxon>
        <taxon>Chaetothyriales</taxon>
        <taxon>Herpotrichiellaceae</taxon>
        <taxon>Exophiala</taxon>
    </lineage>
</organism>
<evidence type="ECO:0000313" key="11">
    <source>
        <dbReference type="EMBL" id="RVX75068.1"/>
    </source>
</evidence>
<dbReference type="PANTHER" id="PTHR11353">
    <property type="entry name" value="CHAPERONIN"/>
    <property type="match status" value="1"/>
</dbReference>
<dbReference type="CDD" id="cd03335">
    <property type="entry name" value="TCP1_alpha"/>
    <property type="match status" value="1"/>
</dbReference>
<dbReference type="SUPFAM" id="SSF54849">
    <property type="entry name" value="GroEL-intermediate domain like"/>
    <property type="match status" value="1"/>
</dbReference>
<dbReference type="FunFam" id="3.50.7.10:FF:000009">
    <property type="entry name" value="T-complex protein 1 subunit alpha"/>
    <property type="match status" value="1"/>
</dbReference>
<dbReference type="GO" id="GO:0051082">
    <property type="term" value="F:unfolded protein binding"/>
    <property type="evidence" value="ECO:0007669"/>
    <property type="project" value="InterPro"/>
</dbReference>
<comment type="similarity">
    <text evidence="2 10">Belongs to the TCP-1 chaperonin family.</text>
</comment>
<dbReference type="InterPro" id="IPR002423">
    <property type="entry name" value="Cpn60/GroEL/TCP-1"/>
</dbReference>
<proteinExistence type="inferred from homology"/>
<dbReference type="NCBIfam" id="NF041083">
    <property type="entry name" value="thermosome_beta"/>
    <property type="match status" value="1"/>
</dbReference>
<dbReference type="InterPro" id="IPR012715">
    <property type="entry name" value="Chap_CCT_alpha"/>
</dbReference>
<dbReference type="PROSITE" id="PS00995">
    <property type="entry name" value="TCP1_3"/>
    <property type="match status" value="1"/>
</dbReference>
<comment type="subunit">
    <text evidence="3">Heterooligomeric complex of about 850 to 900 kDa that forms two stacked rings, 12 to 16 nm in diameter.</text>
</comment>
<evidence type="ECO:0000256" key="9">
    <source>
        <dbReference type="ARBA" id="ARBA00030049"/>
    </source>
</evidence>
<evidence type="ECO:0000256" key="3">
    <source>
        <dbReference type="ARBA" id="ARBA00011531"/>
    </source>
</evidence>
<comment type="caution">
    <text evidence="11">The sequence shown here is derived from an EMBL/GenBank/DDBJ whole genome shotgun (WGS) entry which is preliminary data.</text>
</comment>
<keyword evidence="7 10" id="KW-0067">ATP-binding</keyword>
<evidence type="ECO:0000256" key="1">
    <source>
        <dbReference type="ARBA" id="ARBA00004496"/>
    </source>
</evidence>
<dbReference type="GO" id="GO:0005524">
    <property type="term" value="F:ATP binding"/>
    <property type="evidence" value="ECO:0007669"/>
    <property type="project" value="UniProtKB-KW"/>
</dbReference>
<evidence type="ECO:0000256" key="6">
    <source>
        <dbReference type="ARBA" id="ARBA00022741"/>
    </source>
</evidence>
<dbReference type="Gene3D" id="3.30.260.10">
    <property type="entry name" value="TCP-1-like chaperonin intermediate domain"/>
    <property type="match status" value="1"/>
</dbReference>
<dbReference type="InterPro" id="IPR027409">
    <property type="entry name" value="GroEL-like_apical_dom_sf"/>
</dbReference>
<dbReference type="GO" id="GO:0016887">
    <property type="term" value="F:ATP hydrolysis activity"/>
    <property type="evidence" value="ECO:0007669"/>
    <property type="project" value="InterPro"/>
</dbReference>
<dbReference type="Gene3D" id="3.50.7.10">
    <property type="entry name" value="GroEL"/>
    <property type="match status" value="1"/>
</dbReference>
<dbReference type="InterPro" id="IPR054827">
    <property type="entry name" value="thermosome_alpha"/>
</dbReference>
<evidence type="ECO:0000256" key="8">
    <source>
        <dbReference type="ARBA" id="ARBA00023186"/>
    </source>
</evidence>
<dbReference type="Proteomes" id="UP000288859">
    <property type="component" value="Unassembled WGS sequence"/>
</dbReference>
<evidence type="ECO:0000256" key="2">
    <source>
        <dbReference type="ARBA" id="ARBA00008020"/>
    </source>
</evidence>
<keyword evidence="8 10" id="KW-0143">Chaperone</keyword>
<reference evidence="11 12" key="1">
    <citation type="submission" date="2017-03" db="EMBL/GenBank/DDBJ databases">
        <title>Genomes of endolithic fungi from Antarctica.</title>
        <authorList>
            <person name="Coleine C."/>
            <person name="Masonjones S."/>
            <person name="Stajich J.E."/>
        </authorList>
    </citation>
    <scope>NUCLEOTIDE SEQUENCE [LARGE SCALE GENOMIC DNA]</scope>
    <source>
        <strain evidence="11 12">CCFEE 6314</strain>
    </source>
</reference>
<dbReference type="FunFam" id="1.10.560.10:FF:000070">
    <property type="entry name" value="Uncharacterized protein"/>
    <property type="match status" value="1"/>
</dbReference>
<dbReference type="InterPro" id="IPR017998">
    <property type="entry name" value="Chaperone_TCP-1"/>
</dbReference>
<dbReference type="AlphaFoldDB" id="A0A438NH68"/>
<dbReference type="NCBIfam" id="NF041082">
    <property type="entry name" value="thermosome_alpha"/>
    <property type="match status" value="1"/>
</dbReference>
<dbReference type="GO" id="GO:0140662">
    <property type="term" value="F:ATP-dependent protein folding chaperone"/>
    <property type="evidence" value="ECO:0007669"/>
    <property type="project" value="InterPro"/>
</dbReference>
<dbReference type="SUPFAM" id="SSF48592">
    <property type="entry name" value="GroEL equatorial domain-like"/>
    <property type="match status" value="1"/>
</dbReference>
<dbReference type="EMBL" id="NAJM01000003">
    <property type="protein sequence ID" value="RVX75068.1"/>
    <property type="molecule type" value="Genomic_DNA"/>
</dbReference>
<dbReference type="GO" id="GO:0005832">
    <property type="term" value="C:chaperonin-containing T-complex"/>
    <property type="evidence" value="ECO:0007669"/>
    <property type="project" value="UniProtKB-ARBA"/>
</dbReference>
<dbReference type="InterPro" id="IPR027410">
    <property type="entry name" value="TCP-1-like_intermed_sf"/>
</dbReference>
<dbReference type="PRINTS" id="PR00304">
    <property type="entry name" value="TCOMPLEXTCP1"/>
</dbReference>
<dbReference type="Pfam" id="PF00118">
    <property type="entry name" value="Cpn60_TCP1"/>
    <property type="match status" value="1"/>
</dbReference>
<dbReference type="InterPro" id="IPR027413">
    <property type="entry name" value="GROEL-like_equatorial_sf"/>
</dbReference>